<evidence type="ECO:0000313" key="10">
    <source>
        <dbReference type="EMBL" id="EAK89261.1"/>
    </source>
</evidence>
<evidence type="ECO:0000256" key="1">
    <source>
        <dbReference type="ARBA" id="ARBA00004648"/>
    </source>
</evidence>
<name>Q5CUI6_CRYPI</name>
<keyword evidence="11" id="KW-1185">Reference proteome</keyword>
<dbReference type="PANTHER" id="PTHR12804">
    <property type="entry name" value="MICROSOMAL SIGNAL PEPTIDASE 23 KD SUBUNIT SPC22/23"/>
    <property type="match status" value="1"/>
</dbReference>
<dbReference type="AlphaFoldDB" id="Q5CUI6"/>
<dbReference type="OrthoDB" id="10261524at2759"/>
<keyword evidence="4" id="KW-0256">Endoplasmic reticulum</keyword>
<evidence type="ECO:0000256" key="6">
    <source>
        <dbReference type="ARBA" id="ARBA00022989"/>
    </source>
</evidence>
<dbReference type="FunCoup" id="Q5CUI6">
    <property type="interactions" value="154"/>
</dbReference>
<dbReference type="GeneID" id="3373776"/>
<evidence type="ECO:0000256" key="4">
    <source>
        <dbReference type="ARBA" id="ARBA00022824"/>
    </source>
</evidence>
<evidence type="ECO:0000256" key="3">
    <source>
        <dbReference type="ARBA" id="ARBA00022692"/>
    </source>
</evidence>
<dbReference type="GO" id="GO:0045047">
    <property type="term" value="P:protein targeting to ER"/>
    <property type="evidence" value="ECO:0007669"/>
    <property type="project" value="TreeGrafter"/>
</dbReference>
<comment type="caution">
    <text evidence="10">The sequence shown here is derived from an EMBL/GenBank/DDBJ whole genome shotgun (WGS) entry which is preliminary data.</text>
</comment>
<evidence type="ECO:0000256" key="5">
    <source>
        <dbReference type="ARBA" id="ARBA00022968"/>
    </source>
</evidence>
<evidence type="ECO:0000256" key="8">
    <source>
        <dbReference type="ARBA" id="ARBA00029556"/>
    </source>
</evidence>
<keyword evidence="6 9" id="KW-1133">Transmembrane helix</keyword>
<feature type="transmembrane region" description="Helical" evidence="9">
    <location>
        <begin position="9"/>
        <end position="29"/>
    </location>
</feature>
<keyword evidence="7 9" id="KW-0472">Membrane</keyword>
<reference evidence="10 11" key="1">
    <citation type="journal article" date="2004" name="Science">
        <title>Complete genome sequence of the apicomplexan, Cryptosporidium parvum.</title>
        <authorList>
            <person name="Abrahamsen M.S."/>
            <person name="Templeton T.J."/>
            <person name="Enomoto S."/>
            <person name="Abrahante J.E."/>
            <person name="Zhu G."/>
            <person name="Lancto C.A."/>
            <person name="Deng M."/>
            <person name="Liu C."/>
            <person name="Widmer G."/>
            <person name="Tzipori S."/>
            <person name="Buck G.A."/>
            <person name="Xu P."/>
            <person name="Bankier A.T."/>
            <person name="Dear P.H."/>
            <person name="Konfortov B.A."/>
            <person name="Spriggs H.F."/>
            <person name="Iyer L."/>
            <person name="Anantharaman V."/>
            <person name="Aravind L."/>
            <person name="Kapur V."/>
        </authorList>
    </citation>
    <scope>NUCLEOTIDE SEQUENCE [LARGE SCALE GENOMIC DNA]</scope>
    <source>
        <strain evidence="11">Iowa II</strain>
    </source>
</reference>
<protein>
    <recommendedName>
        <fullName evidence="8">Signal peptidase complex subunit 3</fullName>
    </recommendedName>
</protein>
<evidence type="ECO:0000256" key="2">
    <source>
        <dbReference type="ARBA" id="ARBA00009289"/>
    </source>
</evidence>
<dbReference type="PANTHER" id="PTHR12804:SF0">
    <property type="entry name" value="SIGNAL PEPTIDASE COMPLEX SUBUNIT 3"/>
    <property type="match status" value="1"/>
</dbReference>
<dbReference type="RefSeq" id="XP_626828.1">
    <property type="nucleotide sequence ID" value="XM_626828.1"/>
</dbReference>
<dbReference type="KEGG" id="cpv:cgd3_2680"/>
<organism evidence="10 11">
    <name type="scientific">Cryptosporidium parvum (strain Iowa II)</name>
    <dbReference type="NCBI Taxonomy" id="353152"/>
    <lineage>
        <taxon>Eukaryota</taxon>
        <taxon>Sar</taxon>
        <taxon>Alveolata</taxon>
        <taxon>Apicomplexa</taxon>
        <taxon>Conoidasida</taxon>
        <taxon>Coccidia</taxon>
        <taxon>Eucoccidiorida</taxon>
        <taxon>Eimeriorina</taxon>
        <taxon>Cryptosporidiidae</taxon>
        <taxon>Cryptosporidium</taxon>
    </lineage>
</organism>
<gene>
    <name evidence="10" type="ORF">cgd3_2680</name>
</gene>
<feature type="transmembrane region" description="Helical" evidence="9">
    <location>
        <begin position="35"/>
        <end position="58"/>
    </location>
</feature>
<evidence type="ECO:0000256" key="9">
    <source>
        <dbReference type="SAM" id="Phobius"/>
    </source>
</evidence>
<dbReference type="GO" id="GO:0006465">
    <property type="term" value="P:signal peptide processing"/>
    <property type="evidence" value="ECO:0007669"/>
    <property type="project" value="InterPro"/>
</dbReference>
<evidence type="ECO:0000256" key="7">
    <source>
        <dbReference type="ARBA" id="ARBA00023136"/>
    </source>
</evidence>
<evidence type="ECO:0000313" key="11">
    <source>
        <dbReference type="Proteomes" id="UP000006726"/>
    </source>
</evidence>
<dbReference type="GO" id="GO:0005787">
    <property type="term" value="C:signal peptidase complex"/>
    <property type="evidence" value="ECO:0007669"/>
    <property type="project" value="InterPro"/>
</dbReference>
<sequence>INLRLEKTYFITNLLLIIPRLCNSFHIFIKMDSLFSRINIIFCSFVISLACCAVGNFASSFIYKELPIGDTELHSILDLGISPYLRNDQANIALNINTNLSNSLNWNTNQIFTFIYVSYKNKHQNNYVTVWDDIFSKKKNKTSFSMKGVINKYPIRDIGRNLRSKSINLNIAFCYMPIVGSIKYHHLKVSTEKKLPVNYFQYK</sequence>
<dbReference type="Proteomes" id="UP000006726">
    <property type="component" value="Chromosome 3"/>
</dbReference>
<dbReference type="InParanoid" id="Q5CUI6"/>
<dbReference type="OMA" id="FWDDGHG"/>
<dbReference type="EMBL" id="AAEE01000004">
    <property type="protein sequence ID" value="EAK89261.1"/>
    <property type="molecule type" value="Genomic_DNA"/>
</dbReference>
<accession>Q5CUI6</accession>
<proteinExistence type="inferred from homology"/>
<comment type="similarity">
    <text evidence="2">Belongs to the SPCS3 family.</text>
</comment>
<dbReference type="Pfam" id="PF04573">
    <property type="entry name" value="SPC22"/>
    <property type="match status" value="1"/>
</dbReference>
<feature type="non-terminal residue" evidence="10">
    <location>
        <position position="1"/>
    </location>
</feature>
<dbReference type="STRING" id="353152.Q5CUI6"/>
<dbReference type="InterPro" id="IPR007653">
    <property type="entry name" value="SPC3"/>
</dbReference>
<keyword evidence="5" id="KW-0735">Signal-anchor</keyword>
<keyword evidence="3 9" id="KW-0812">Transmembrane</keyword>
<comment type="subcellular location">
    <subcellularLocation>
        <location evidence="1">Endoplasmic reticulum membrane</location>
        <topology evidence="1">Single-pass type II membrane protein</topology>
    </subcellularLocation>
</comment>